<reference evidence="2" key="1">
    <citation type="journal article" date="2023" name="Insect Mol. Biol.">
        <title>Genome sequencing provides insights into the evolution of gene families encoding plant cell wall-degrading enzymes in longhorned beetles.</title>
        <authorList>
            <person name="Shin N.R."/>
            <person name="Okamura Y."/>
            <person name="Kirsch R."/>
            <person name="Pauchet Y."/>
        </authorList>
    </citation>
    <scope>NUCLEOTIDE SEQUENCE</scope>
    <source>
        <strain evidence="2">MMC_N1</strain>
    </source>
</reference>
<evidence type="ECO:0000313" key="2">
    <source>
        <dbReference type="EMBL" id="KAJ8982737.1"/>
    </source>
</evidence>
<dbReference type="PANTHER" id="PTHR46399:SF8">
    <property type="entry name" value="B30.2_SPRY DOMAIN-CONTAINING PROTEIN"/>
    <property type="match status" value="1"/>
</dbReference>
<gene>
    <name evidence="2" type="ORF">NQ317_014035</name>
</gene>
<name>A0ABQ9JXZ8_9CUCU</name>
<sequence length="433" mass="48853">MFVKKTVRLTSNILSMFIKLFIWWCLNVLLFPINCSLPNRGGQQETEQSTAGPSVELRFAYRLLEKLIQYLDLVLPLMEKYFSTHRNYFIAIATATNNVGAASLKEKEMVASLFCKLASLLRSRLAAFGADVRITVRCLQVLVKGIDAKSLVKNCPEFIRTSKLTFFNNTDDLGHTIINLQDGKYSHLRGTHLKTSTSLFYVNTVVLPVLTSLFDHLANCEYGMDEIQVASYKILQALFTFGTDPNLTHDRKYLKTEMEKYKPALGSCLGAFSSTFPVAFLEPHLNKHNPFSLLNRIADHSLEAQDIMARMEGSMPTLETILSEVDQFVESEKTYADAPHIIDVIMPMLCSYLPFWWSQGPDNVSPTGGTHVSMVTAEHMNQLLKNVLKLIKKNIGNESAPWMTRIAAYTQQIIINSSEELLKDPFPTACRKS</sequence>
<feature type="transmembrane region" description="Helical" evidence="1">
    <location>
        <begin position="12"/>
        <end position="33"/>
    </location>
</feature>
<evidence type="ECO:0000256" key="1">
    <source>
        <dbReference type="SAM" id="Phobius"/>
    </source>
</evidence>
<dbReference type="EMBL" id="JAPWTJ010000109">
    <property type="protein sequence ID" value="KAJ8982737.1"/>
    <property type="molecule type" value="Genomic_DNA"/>
</dbReference>
<dbReference type="Proteomes" id="UP001162164">
    <property type="component" value="Unassembled WGS sequence"/>
</dbReference>
<keyword evidence="1" id="KW-0472">Membrane</keyword>
<keyword evidence="1" id="KW-1133">Transmembrane helix</keyword>
<evidence type="ECO:0008006" key="4">
    <source>
        <dbReference type="Google" id="ProtNLM"/>
    </source>
</evidence>
<protein>
    <recommendedName>
        <fullName evidence="4">Ryanodine receptor</fullName>
    </recommendedName>
</protein>
<keyword evidence="3" id="KW-1185">Reference proteome</keyword>
<organism evidence="2 3">
    <name type="scientific">Molorchus minor</name>
    <dbReference type="NCBI Taxonomy" id="1323400"/>
    <lineage>
        <taxon>Eukaryota</taxon>
        <taxon>Metazoa</taxon>
        <taxon>Ecdysozoa</taxon>
        <taxon>Arthropoda</taxon>
        <taxon>Hexapoda</taxon>
        <taxon>Insecta</taxon>
        <taxon>Pterygota</taxon>
        <taxon>Neoptera</taxon>
        <taxon>Endopterygota</taxon>
        <taxon>Coleoptera</taxon>
        <taxon>Polyphaga</taxon>
        <taxon>Cucujiformia</taxon>
        <taxon>Chrysomeloidea</taxon>
        <taxon>Cerambycidae</taxon>
        <taxon>Lamiinae</taxon>
        <taxon>Monochamini</taxon>
        <taxon>Molorchus</taxon>
    </lineage>
</organism>
<evidence type="ECO:0000313" key="3">
    <source>
        <dbReference type="Proteomes" id="UP001162164"/>
    </source>
</evidence>
<keyword evidence="1" id="KW-0812">Transmembrane</keyword>
<comment type="caution">
    <text evidence="2">The sequence shown here is derived from an EMBL/GenBank/DDBJ whole genome shotgun (WGS) entry which is preliminary data.</text>
</comment>
<accession>A0ABQ9JXZ8</accession>
<proteinExistence type="predicted"/>
<dbReference type="PANTHER" id="PTHR46399">
    <property type="entry name" value="B30.2/SPRY DOMAIN-CONTAINING PROTEIN"/>
    <property type="match status" value="1"/>
</dbReference>
<dbReference type="InterPro" id="IPR015925">
    <property type="entry name" value="Ryanodine_IP3_receptor"/>
</dbReference>